<dbReference type="GO" id="GO:0003727">
    <property type="term" value="F:single-stranded RNA binding"/>
    <property type="evidence" value="ECO:0007669"/>
    <property type="project" value="TreeGrafter"/>
</dbReference>
<dbReference type="InterPro" id="IPR036866">
    <property type="entry name" value="RibonucZ/Hydroxyglut_hydro"/>
</dbReference>
<dbReference type="GO" id="GO:0016787">
    <property type="term" value="F:hydrolase activity"/>
    <property type="evidence" value="ECO:0007669"/>
    <property type="project" value="UniProtKB-KW"/>
</dbReference>
<dbReference type="SMART" id="SM00849">
    <property type="entry name" value="Lactamase_B"/>
    <property type="match status" value="1"/>
</dbReference>
<evidence type="ECO:0000313" key="8">
    <source>
        <dbReference type="Proteomes" id="UP001176961"/>
    </source>
</evidence>
<name>A0AA36MH05_CYLNA</name>
<dbReference type="GO" id="GO:0005759">
    <property type="term" value="C:mitochondrial matrix"/>
    <property type="evidence" value="ECO:0007669"/>
    <property type="project" value="TreeGrafter"/>
</dbReference>
<dbReference type="GO" id="GO:0046872">
    <property type="term" value="F:metal ion binding"/>
    <property type="evidence" value="ECO:0007669"/>
    <property type="project" value="UniProtKB-KW"/>
</dbReference>
<evidence type="ECO:0000256" key="3">
    <source>
        <dbReference type="ARBA" id="ARBA00022801"/>
    </source>
</evidence>
<dbReference type="SUPFAM" id="SSF56281">
    <property type="entry name" value="Metallo-hydrolase/oxidoreductase"/>
    <property type="match status" value="1"/>
</dbReference>
<evidence type="ECO:0000256" key="4">
    <source>
        <dbReference type="ARBA" id="ARBA00022833"/>
    </source>
</evidence>
<dbReference type="InterPro" id="IPR047921">
    <property type="entry name" value="LACTB2-like_MBL-fold"/>
</dbReference>
<dbReference type="Gene3D" id="3.60.15.10">
    <property type="entry name" value="Ribonuclease Z/Hydroxyacylglutathione hydrolase-like"/>
    <property type="match status" value="1"/>
</dbReference>
<accession>A0AA36MH05</accession>
<dbReference type="PANTHER" id="PTHR23131">
    <property type="entry name" value="ENDORIBONUCLEASE LACTB2"/>
    <property type="match status" value="1"/>
</dbReference>
<dbReference type="CDD" id="cd07722">
    <property type="entry name" value="LACTB2-like_MBL-fold"/>
    <property type="match status" value="1"/>
</dbReference>
<organism evidence="7 8">
    <name type="scientific">Cylicocyclus nassatus</name>
    <name type="common">Nematode worm</name>
    <dbReference type="NCBI Taxonomy" id="53992"/>
    <lineage>
        <taxon>Eukaryota</taxon>
        <taxon>Metazoa</taxon>
        <taxon>Ecdysozoa</taxon>
        <taxon>Nematoda</taxon>
        <taxon>Chromadorea</taxon>
        <taxon>Rhabditida</taxon>
        <taxon>Rhabditina</taxon>
        <taxon>Rhabditomorpha</taxon>
        <taxon>Strongyloidea</taxon>
        <taxon>Strongylidae</taxon>
        <taxon>Cylicocyclus</taxon>
    </lineage>
</organism>
<keyword evidence="3" id="KW-0378">Hydrolase</keyword>
<dbReference type="Proteomes" id="UP001176961">
    <property type="component" value="Unassembled WGS sequence"/>
</dbReference>
<dbReference type="InterPro" id="IPR050662">
    <property type="entry name" value="Sec-metab_biosynth-thioest"/>
</dbReference>
<dbReference type="Pfam" id="PF00753">
    <property type="entry name" value="Lactamase_B"/>
    <property type="match status" value="1"/>
</dbReference>
<dbReference type="GO" id="GO:0004521">
    <property type="term" value="F:RNA endonuclease activity"/>
    <property type="evidence" value="ECO:0007669"/>
    <property type="project" value="TreeGrafter"/>
</dbReference>
<keyword evidence="8" id="KW-1185">Reference proteome</keyword>
<gene>
    <name evidence="7" type="ORF">CYNAS_LOCUS20870</name>
</gene>
<comment type="caution">
    <text evidence="7">The sequence shown here is derived from an EMBL/GenBank/DDBJ whole genome shotgun (WGS) entry which is preliminary data.</text>
</comment>
<dbReference type="InterPro" id="IPR001279">
    <property type="entry name" value="Metallo-B-lactamas"/>
</dbReference>
<sequence length="313" mass="34833">MGTYFNGVTAALRFAKDYTIAAGAYLLASKAHKAMPTLTPLEAVSRLSPLVIRILGQNPGPFTLQGTNTYLVGAGKKKILIDTGEPNISEYVTLLRATLEEDHSEIESIIITHWHNDHVGGIPSVIKEVIGHEVPIYKIRRGAAEDPAQFQYVDDGYEVHVEGATLKFVQTPGHTCDHASLYLEEEETLFSGDCILGEGTTVFEDLHDYMRSLEKIKDFHPKRIYPGHGPVVEKCDEKVDEYVSHRMKRENEIVEALRRLGDATSMDITVLVYTDSPLSVRLAAMNNVKLHLNKLIKEGRVSLTPAGLYHLIQ</sequence>
<evidence type="ECO:0000256" key="2">
    <source>
        <dbReference type="ARBA" id="ARBA00022723"/>
    </source>
</evidence>
<reference evidence="7" key="1">
    <citation type="submission" date="2023-07" db="EMBL/GenBank/DDBJ databases">
        <authorList>
            <consortium name="CYATHOMIX"/>
        </authorList>
    </citation>
    <scope>NUCLEOTIDE SEQUENCE</scope>
    <source>
        <strain evidence="7">N/A</strain>
    </source>
</reference>
<dbReference type="InterPro" id="IPR036388">
    <property type="entry name" value="WH-like_DNA-bd_sf"/>
</dbReference>
<evidence type="ECO:0000259" key="6">
    <source>
        <dbReference type="SMART" id="SM00849"/>
    </source>
</evidence>
<dbReference type="Gene3D" id="1.10.10.10">
    <property type="entry name" value="Winged helix-like DNA-binding domain superfamily/Winged helix DNA-binding domain"/>
    <property type="match status" value="1"/>
</dbReference>
<dbReference type="PANTHER" id="PTHR23131:SF0">
    <property type="entry name" value="ENDORIBONUCLEASE LACTB2"/>
    <property type="match status" value="1"/>
</dbReference>
<evidence type="ECO:0000313" key="7">
    <source>
        <dbReference type="EMBL" id="CAJ0608887.1"/>
    </source>
</evidence>
<evidence type="ECO:0000256" key="1">
    <source>
        <dbReference type="ARBA" id="ARBA00006759"/>
    </source>
</evidence>
<dbReference type="Pfam" id="PF17778">
    <property type="entry name" value="WHD_BLACT"/>
    <property type="match status" value="1"/>
</dbReference>
<evidence type="ECO:0000256" key="5">
    <source>
        <dbReference type="ARBA" id="ARBA00069358"/>
    </source>
</evidence>
<dbReference type="EMBL" id="CATQJL010000326">
    <property type="protein sequence ID" value="CAJ0608887.1"/>
    <property type="molecule type" value="Genomic_DNA"/>
</dbReference>
<dbReference type="FunFam" id="3.60.15.10:FF:000017">
    <property type="entry name" value="Lactamase beta 2"/>
    <property type="match status" value="1"/>
</dbReference>
<dbReference type="InterPro" id="IPR041516">
    <property type="entry name" value="LACTB2_WH"/>
</dbReference>
<dbReference type="AlphaFoldDB" id="A0AA36MH05"/>
<keyword evidence="4" id="KW-0862">Zinc</keyword>
<protein>
    <recommendedName>
        <fullName evidence="5">Beta-lactamase-like protein 2 homolog</fullName>
    </recommendedName>
</protein>
<proteinExistence type="inferred from homology"/>
<comment type="similarity">
    <text evidence="1">Belongs to the metallo-beta-lactamase superfamily. Glyoxalase II family.</text>
</comment>
<keyword evidence="2" id="KW-0479">Metal-binding</keyword>
<feature type="domain" description="Metallo-beta-lactamase" evidence="6">
    <location>
        <begin position="66"/>
        <end position="228"/>
    </location>
</feature>